<dbReference type="OrthoDB" id="9807209at2"/>
<evidence type="ECO:0000313" key="2">
    <source>
        <dbReference type="EMBL" id="TDY03767.1"/>
    </source>
</evidence>
<dbReference type="Gene3D" id="3.40.50.2000">
    <property type="entry name" value="Glycogen Phosphorylase B"/>
    <property type="match status" value="2"/>
</dbReference>
<dbReference type="InterPro" id="IPR028098">
    <property type="entry name" value="Glyco_trans_4-like_N"/>
</dbReference>
<dbReference type="Pfam" id="PF13439">
    <property type="entry name" value="Glyco_transf_4"/>
    <property type="match status" value="1"/>
</dbReference>
<dbReference type="CDD" id="cd03801">
    <property type="entry name" value="GT4_PimA-like"/>
    <property type="match status" value="1"/>
</dbReference>
<sequence>MTPRPRLLFVSPRFLFPADQGGKIRTTQILRGMKGGRFEIVLASPASSKAVNRYRDELAGICDRFIDWPEIAQGPLKDLTRFRHLFSLLPIPVISDYSPAGAHTVQQALANEADVVVFDFLHARVLAPEKLDRPSILFTHNVEAEIFRRHAEVASNPIKRAIWQQQFRKMQHYEAASVRRFDTVVAVSERDAENFSAIPGNHQVRTIPTGVDLDYFPYAAPGDEEHLVFTGAMDWQANIDGIEFFMEQVWPQVVARRPHARVTIVGRNPAPSLVERARRRNLPFEFTGFVDDIRQPVQGAAAYIIPLRVGGGTRIKAFEAMAMGLPVVSTGLGVEGLPLTPEEHYLLADSAADFAKALVRLLEDHSLRNRLSRQARDYVEAHFSSQAVADCFEGICRDTLDGNKHSRTRC</sequence>
<dbReference type="AlphaFoldDB" id="A0A4R8J0F2"/>
<evidence type="ECO:0000313" key="3">
    <source>
        <dbReference type="Proteomes" id="UP000294914"/>
    </source>
</evidence>
<evidence type="ECO:0000259" key="1">
    <source>
        <dbReference type="Pfam" id="PF13439"/>
    </source>
</evidence>
<keyword evidence="2" id="KW-0808">Transferase</keyword>
<dbReference type="GO" id="GO:0016757">
    <property type="term" value="F:glycosyltransferase activity"/>
    <property type="evidence" value="ECO:0007669"/>
    <property type="project" value="TreeGrafter"/>
</dbReference>
<protein>
    <submittedName>
        <fullName evidence="2">Glycosyltransferase involved in cell wall biosynthesis</fullName>
    </submittedName>
</protein>
<dbReference type="RefSeq" id="WP_134080351.1">
    <property type="nucleotide sequence ID" value="NZ_SOQX01000001.1"/>
</dbReference>
<keyword evidence="3" id="KW-1185">Reference proteome</keyword>
<comment type="caution">
    <text evidence="2">The sequence shown here is derived from an EMBL/GenBank/DDBJ whole genome shotgun (WGS) entry which is preliminary data.</text>
</comment>
<dbReference type="EMBL" id="SOQX01000001">
    <property type="protein sequence ID" value="TDY03767.1"/>
    <property type="molecule type" value="Genomic_DNA"/>
</dbReference>
<organism evidence="2 3">
    <name type="scientific">Thiohalophilus thiocyanatoxydans</name>
    <dbReference type="NCBI Taxonomy" id="381308"/>
    <lineage>
        <taxon>Bacteria</taxon>
        <taxon>Pseudomonadati</taxon>
        <taxon>Pseudomonadota</taxon>
        <taxon>Gammaproteobacteria</taxon>
        <taxon>Thiohalomonadales</taxon>
        <taxon>Thiohalophilaceae</taxon>
        <taxon>Thiohalophilus</taxon>
    </lineage>
</organism>
<dbReference type="Pfam" id="PF13692">
    <property type="entry name" value="Glyco_trans_1_4"/>
    <property type="match status" value="1"/>
</dbReference>
<accession>A0A4R8J0F2</accession>
<dbReference type="Proteomes" id="UP000294914">
    <property type="component" value="Unassembled WGS sequence"/>
</dbReference>
<feature type="domain" description="Glycosyltransferase subfamily 4-like N-terminal" evidence="1">
    <location>
        <begin position="96"/>
        <end position="214"/>
    </location>
</feature>
<reference evidence="2 3" key="1">
    <citation type="submission" date="2019-03" db="EMBL/GenBank/DDBJ databases">
        <title>Genomic Encyclopedia of Type Strains, Phase IV (KMG-IV): sequencing the most valuable type-strain genomes for metagenomic binning, comparative biology and taxonomic classification.</title>
        <authorList>
            <person name="Goeker M."/>
        </authorList>
    </citation>
    <scope>NUCLEOTIDE SEQUENCE [LARGE SCALE GENOMIC DNA]</scope>
    <source>
        <strain evidence="2 3">DSM 16326</strain>
    </source>
</reference>
<name>A0A4R8J0F2_9GAMM</name>
<dbReference type="PANTHER" id="PTHR12526">
    <property type="entry name" value="GLYCOSYLTRANSFERASE"/>
    <property type="match status" value="1"/>
</dbReference>
<gene>
    <name evidence="2" type="ORF">EDC23_0137</name>
</gene>
<proteinExistence type="predicted"/>
<dbReference type="SUPFAM" id="SSF53756">
    <property type="entry name" value="UDP-Glycosyltransferase/glycogen phosphorylase"/>
    <property type="match status" value="1"/>
</dbReference>
<dbReference type="PANTHER" id="PTHR12526:SF600">
    <property type="entry name" value="GLYCOSYL TRANSFERASE GROUP 1"/>
    <property type="match status" value="1"/>
</dbReference>